<dbReference type="SUPFAM" id="SSF117991">
    <property type="entry name" value="YbeD/HP0495-like"/>
    <property type="match status" value="1"/>
</dbReference>
<protein>
    <submittedName>
        <fullName evidence="1">Uncharacterized protein</fullName>
    </submittedName>
</protein>
<dbReference type="Proteomes" id="UP001301350">
    <property type="component" value="Unassembled WGS sequence"/>
</dbReference>
<dbReference type="InterPro" id="IPR027471">
    <property type="entry name" value="YbeD-like_sf"/>
</dbReference>
<keyword evidence="2" id="KW-1185">Reference proteome</keyword>
<reference evidence="1 2" key="1">
    <citation type="submission" date="2022-07" db="EMBL/GenBank/DDBJ databases">
        <title>Genome-wide signatures of adaptation to extreme environments.</title>
        <authorList>
            <person name="Cho C.H."/>
            <person name="Yoon H.S."/>
        </authorList>
    </citation>
    <scope>NUCLEOTIDE SEQUENCE [LARGE SCALE GENOMIC DNA]</scope>
    <source>
        <strain evidence="1 2">DBV 063 E5</strain>
    </source>
</reference>
<dbReference type="EMBL" id="JANCYW010000019">
    <property type="protein sequence ID" value="KAK4538689.1"/>
    <property type="molecule type" value="Genomic_DNA"/>
</dbReference>
<dbReference type="Gene3D" id="3.30.70.260">
    <property type="match status" value="1"/>
</dbReference>
<organism evidence="1 2">
    <name type="scientific">Cyanidium caldarium</name>
    <name type="common">Red alga</name>
    <dbReference type="NCBI Taxonomy" id="2771"/>
    <lineage>
        <taxon>Eukaryota</taxon>
        <taxon>Rhodophyta</taxon>
        <taxon>Bangiophyceae</taxon>
        <taxon>Cyanidiales</taxon>
        <taxon>Cyanidiaceae</taxon>
        <taxon>Cyanidium</taxon>
    </lineage>
</organism>
<sequence length="188" mass="21000">MGFVSVRCHKVPLAGCASAAEVHRGARRSCFTGSALHRLPSVRWARAPRPRQEESGLAAPVCSPPGNALRRLQSILRGFPNPGAPNSDGRPRLIEELVQFPTHFEFKVIGLRQGEFAEDVTGIIVNVLRGEWQDDGQEIDYEERVRVTRVRDKGKYRSLTVRAFCESGAQVYSVYDALARDPRVIFKL</sequence>
<comment type="caution">
    <text evidence="1">The sequence shown here is derived from an EMBL/GenBank/DDBJ whole genome shotgun (WGS) entry which is preliminary data.</text>
</comment>
<name>A0AAV9J2A9_CYACA</name>
<dbReference type="Pfam" id="PF04359">
    <property type="entry name" value="DUF493"/>
    <property type="match status" value="1"/>
</dbReference>
<gene>
    <name evidence="1" type="ORF">CDCA_CDCA19G4714</name>
</gene>
<evidence type="ECO:0000313" key="2">
    <source>
        <dbReference type="Proteomes" id="UP001301350"/>
    </source>
</evidence>
<proteinExistence type="predicted"/>
<dbReference type="AlphaFoldDB" id="A0AAV9J2A9"/>
<accession>A0AAV9J2A9</accession>
<dbReference type="InterPro" id="IPR007454">
    <property type="entry name" value="UPF0250_YbeD-like"/>
</dbReference>
<evidence type="ECO:0000313" key="1">
    <source>
        <dbReference type="EMBL" id="KAK4538689.1"/>
    </source>
</evidence>